<keyword evidence="3" id="KW-0479">Metal-binding</keyword>
<evidence type="ECO:0000313" key="14">
    <source>
        <dbReference type="EMBL" id="SVA72335.1"/>
    </source>
</evidence>
<dbReference type="SMART" id="SM00478">
    <property type="entry name" value="ENDO3c"/>
    <property type="match status" value="1"/>
</dbReference>
<protein>
    <recommendedName>
        <fullName evidence="15">HhH-GPD domain-containing protein</fullName>
    </recommendedName>
</protein>
<dbReference type="GO" id="GO:0016829">
    <property type="term" value="F:lyase activity"/>
    <property type="evidence" value="ECO:0007669"/>
    <property type="project" value="UniProtKB-KW"/>
</dbReference>
<dbReference type="Pfam" id="PF00730">
    <property type="entry name" value="HhH-GPD"/>
    <property type="match status" value="1"/>
</dbReference>
<evidence type="ECO:0000256" key="8">
    <source>
        <dbReference type="ARBA" id="ARBA00023125"/>
    </source>
</evidence>
<dbReference type="PANTHER" id="PTHR10359:SF18">
    <property type="entry name" value="ENDONUCLEASE III"/>
    <property type="match status" value="1"/>
</dbReference>
<evidence type="ECO:0000256" key="11">
    <source>
        <dbReference type="ARBA" id="ARBA00023295"/>
    </source>
</evidence>
<evidence type="ECO:0000256" key="6">
    <source>
        <dbReference type="ARBA" id="ARBA00023004"/>
    </source>
</evidence>
<organism evidence="14">
    <name type="scientific">marine metagenome</name>
    <dbReference type="NCBI Taxonomy" id="408172"/>
    <lineage>
        <taxon>unclassified sequences</taxon>
        <taxon>metagenomes</taxon>
        <taxon>ecological metagenomes</taxon>
    </lineage>
</organism>
<dbReference type="GO" id="GO:0003906">
    <property type="term" value="F:DNA-(apurinic or apyrimidinic site) endonuclease activity"/>
    <property type="evidence" value="ECO:0007669"/>
    <property type="project" value="InterPro"/>
</dbReference>
<dbReference type="Gene3D" id="1.10.1670.10">
    <property type="entry name" value="Helix-hairpin-Helix base-excision DNA repair enzymes (C-terminal)"/>
    <property type="match status" value="1"/>
</dbReference>
<dbReference type="SUPFAM" id="SSF48150">
    <property type="entry name" value="DNA-glycosylase"/>
    <property type="match status" value="1"/>
</dbReference>
<evidence type="ECO:0000259" key="13">
    <source>
        <dbReference type="SMART" id="SM00478"/>
    </source>
</evidence>
<accession>A0A381Y5T1</accession>
<feature type="domain" description="Helix-hairpin-helix DNA-binding motif class 1" evidence="12">
    <location>
        <begin position="113"/>
        <end position="132"/>
    </location>
</feature>
<evidence type="ECO:0000256" key="4">
    <source>
        <dbReference type="ARBA" id="ARBA00022763"/>
    </source>
</evidence>
<evidence type="ECO:0000256" key="1">
    <source>
        <dbReference type="ARBA" id="ARBA00008343"/>
    </source>
</evidence>
<dbReference type="InterPro" id="IPR004036">
    <property type="entry name" value="Endonuclease-III-like_CS2"/>
</dbReference>
<gene>
    <name evidence="14" type="ORF">METZ01_LOCUS125189</name>
</gene>
<dbReference type="GO" id="GO:0046872">
    <property type="term" value="F:metal ion binding"/>
    <property type="evidence" value="ECO:0007669"/>
    <property type="project" value="UniProtKB-KW"/>
</dbReference>
<dbReference type="CDD" id="cd00056">
    <property type="entry name" value="ENDO3c"/>
    <property type="match status" value="1"/>
</dbReference>
<dbReference type="AlphaFoldDB" id="A0A381Y5T1"/>
<dbReference type="PROSITE" id="PS01155">
    <property type="entry name" value="ENDONUCLEASE_III_2"/>
    <property type="match status" value="1"/>
</dbReference>
<keyword evidence="4" id="KW-0227">DNA damage</keyword>
<dbReference type="InterPro" id="IPR023170">
    <property type="entry name" value="HhH_base_excis_C"/>
</dbReference>
<dbReference type="PANTHER" id="PTHR10359">
    <property type="entry name" value="A/G-SPECIFIC ADENINE GLYCOSYLASE/ENDONUCLEASE III"/>
    <property type="match status" value="1"/>
</dbReference>
<evidence type="ECO:0000256" key="3">
    <source>
        <dbReference type="ARBA" id="ARBA00022723"/>
    </source>
</evidence>
<dbReference type="Gene3D" id="1.10.340.30">
    <property type="entry name" value="Hypothetical protein, domain 2"/>
    <property type="match status" value="1"/>
</dbReference>
<dbReference type="FunFam" id="1.10.340.30:FF:000001">
    <property type="entry name" value="Endonuclease III"/>
    <property type="match status" value="1"/>
</dbReference>
<proteinExistence type="inferred from homology"/>
<dbReference type="FunFam" id="1.10.1670.10:FF:000001">
    <property type="entry name" value="Endonuclease III"/>
    <property type="match status" value="1"/>
</dbReference>
<evidence type="ECO:0008006" key="15">
    <source>
        <dbReference type="Google" id="ProtNLM"/>
    </source>
</evidence>
<dbReference type="EMBL" id="UINC01017446">
    <property type="protein sequence ID" value="SVA72335.1"/>
    <property type="molecule type" value="Genomic_DNA"/>
</dbReference>
<keyword evidence="9" id="KW-0234">DNA repair</keyword>
<keyword evidence="11" id="KW-0326">Glycosidase</keyword>
<dbReference type="GO" id="GO:0019104">
    <property type="term" value="F:DNA N-glycosylase activity"/>
    <property type="evidence" value="ECO:0007669"/>
    <property type="project" value="TreeGrafter"/>
</dbReference>
<dbReference type="InterPro" id="IPR003583">
    <property type="entry name" value="Hlx-hairpin-Hlx_DNA-bd_motif"/>
</dbReference>
<comment type="similarity">
    <text evidence="1">Belongs to the Nth/MutY family.</text>
</comment>
<keyword evidence="8" id="KW-0238">DNA-binding</keyword>
<keyword evidence="2" id="KW-0004">4Fe-4S</keyword>
<keyword evidence="10" id="KW-0456">Lyase</keyword>
<dbReference type="InterPro" id="IPR003265">
    <property type="entry name" value="HhH-GPD_domain"/>
</dbReference>
<evidence type="ECO:0000256" key="7">
    <source>
        <dbReference type="ARBA" id="ARBA00023014"/>
    </source>
</evidence>
<dbReference type="InterPro" id="IPR005759">
    <property type="entry name" value="Nth"/>
</dbReference>
<feature type="domain" description="HhH-GPD" evidence="13">
    <location>
        <begin position="42"/>
        <end position="189"/>
    </location>
</feature>
<dbReference type="GO" id="GO:0006285">
    <property type="term" value="P:base-excision repair, AP site formation"/>
    <property type="evidence" value="ECO:0007669"/>
    <property type="project" value="TreeGrafter"/>
</dbReference>
<evidence type="ECO:0000256" key="9">
    <source>
        <dbReference type="ARBA" id="ARBA00023204"/>
    </source>
</evidence>
<dbReference type="PIRSF" id="PIRSF001435">
    <property type="entry name" value="Nth"/>
    <property type="match status" value="1"/>
</dbReference>
<reference evidence="14" key="1">
    <citation type="submission" date="2018-05" db="EMBL/GenBank/DDBJ databases">
        <authorList>
            <person name="Lanie J.A."/>
            <person name="Ng W.-L."/>
            <person name="Kazmierczak K.M."/>
            <person name="Andrzejewski T.M."/>
            <person name="Davidsen T.M."/>
            <person name="Wayne K.J."/>
            <person name="Tettelin H."/>
            <person name="Glass J.I."/>
            <person name="Rusch D."/>
            <person name="Podicherti R."/>
            <person name="Tsui H.-C.T."/>
            <person name="Winkler M.E."/>
        </authorList>
    </citation>
    <scope>NUCLEOTIDE SEQUENCE</scope>
</reference>
<keyword evidence="7" id="KW-0411">Iron-sulfur</keyword>
<sequence>MTFVFDSRTTNRIYKKLSSSVPIARTELIYSNHFELLIAVMLTAQATDKIVNEVTPSLFKKYPSPKSFILCGEKKLAHLIKRIGLAPTKAKNIIRTCQILLKNHNGVIPKTREELVELPGVGRKTANVVLNEAFGIPTIAVDTHVFRVANRTGLAKGKTVLETEKKLIEITPDKWKKDAHHYLILHGRYVCKAKNFKCSNCSIKKECQFENKTK</sequence>
<dbReference type="Pfam" id="PF00633">
    <property type="entry name" value="HHH"/>
    <property type="match status" value="1"/>
</dbReference>
<keyword evidence="5" id="KW-0378">Hydrolase</keyword>
<dbReference type="InterPro" id="IPR011257">
    <property type="entry name" value="DNA_glycosylase"/>
</dbReference>
<evidence type="ECO:0000256" key="10">
    <source>
        <dbReference type="ARBA" id="ARBA00023239"/>
    </source>
</evidence>
<dbReference type="InterPro" id="IPR000445">
    <property type="entry name" value="HhH_motif"/>
</dbReference>
<evidence type="ECO:0000256" key="5">
    <source>
        <dbReference type="ARBA" id="ARBA00022801"/>
    </source>
</evidence>
<evidence type="ECO:0000259" key="12">
    <source>
        <dbReference type="SMART" id="SM00278"/>
    </source>
</evidence>
<dbReference type="SMART" id="SM00278">
    <property type="entry name" value="HhH1"/>
    <property type="match status" value="1"/>
</dbReference>
<keyword evidence="6" id="KW-0408">Iron</keyword>
<evidence type="ECO:0000256" key="2">
    <source>
        <dbReference type="ARBA" id="ARBA00022485"/>
    </source>
</evidence>
<name>A0A381Y5T1_9ZZZZ</name>
<dbReference type="GO" id="GO:0051539">
    <property type="term" value="F:4 iron, 4 sulfur cluster binding"/>
    <property type="evidence" value="ECO:0007669"/>
    <property type="project" value="UniProtKB-KW"/>
</dbReference>
<dbReference type="GO" id="GO:0003677">
    <property type="term" value="F:DNA binding"/>
    <property type="evidence" value="ECO:0007669"/>
    <property type="project" value="UniProtKB-KW"/>
</dbReference>
<dbReference type="HAMAP" id="MF_00942">
    <property type="entry name" value="Nth"/>
    <property type="match status" value="1"/>
</dbReference>
<dbReference type="NCBIfam" id="TIGR01083">
    <property type="entry name" value="nth"/>
    <property type="match status" value="1"/>
</dbReference>